<comment type="caution">
    <text evidence="1">The sequence shown here is derived from an EMBL/GenBank/DDBJ whole genome shotgun (WGS) entry which is preliminary data.</text>
</comment>
<evidence type="ECO:0000313" key="2">
    <source>
        <dbReference type="Proteomes" id="UP000829720"/>
    </source>
</evidence>
<dbReference type="AlphaFoldDB" id="A0A8T3DB04"/>
<gene>
    <name evidence="1" type="ORF">AGOR_G00147430</name>
</gene>
<proteinExistence type="predicted"/>
<protein>
    <submittedName>
        <fullName evidence="1">Uncharacterized protein</fullName>
    </submittedName>
</protein>
<accession>A0A8T3DB04</accession>
<reference evidence="1" key="1">
    <citation type="submission" date="2021-01" db="EMBL/GenBank/DDBJ databases">
        <authorList>
            <person name="Zahm M."/>
            <person name="Roques C."/>
            <person name="Cabau C."/>
            <person name="Klopp C."/>
            <person name="Donnadieu C."/>
            <person name="Jouanno E."/>
            <person name="Lampietro C."/>
            <person name="Louis A."/>
            <person name="Herpin A."/>
            <person name="Echchiki A."/>
            <person name="Berthelot C."/>
            <person name="Parey E."/>
            <person name="Roest-Crollius H."/>
            <person name="Braasch I."/>
            <person name="Postlethwait J."/>
            <person name="Bobe J."/>
            <person name="Montfort J."/>
            <person name="Bouchez O."/>
            <person name="Begum T."/>
            <person name="Mejri S."/>
            <person name="Adams A."/>
            <person name="Chen W.-J."/>
            <person name="Guiguen Y."/>
        </authorList>
    </citation>
    <scope>NUCLEOTIDE SEQUENCE</scope>
    <source>
        <tissue evidence="1">Blood</tissue>
    </source>
</reference>
<sequence>MGRNSVLIQNKNGHSDWLRPSTEEGVKILKSNNLPKMGAATLHFSNYCVLTSGVRSFFSETEIFLPTACFDFVHTHTHTVCSEAQSKLQSTKLSRSCAIGFIFDNTVIETVIISRWIRDLQNGDPQYES</sequence>
<keyword evidence="2" id="KW-1185">Reference proteome</keyword>
<name>A0A8T3DB04_9TELE</name>
<evidence type="ECO:0000313" key="1">
    <source>
        <dbReference type="EMBL" id="KAI1891795.1"/>
    </source>
</evidence>
<organism evidence="1 2">
    <name type="scientific">Albula goreensis</name>
    <dbReference type="NCBI Taxonomy" id="1534307"/>
    <lineage>
        <taxon>Eukaryota</taxon>
        <taxon>Metazoa</taxon>
        <taxon>Chordata</taxon>
        <taxon>Craniata</taxon>
        <taxon>Vertebrata</taxon>
        <taxon>Euteleostomi</taxon>
        <taxon>Actinopterygii</taxon>
        <taxon>Neopterygii</taxon>
        <taxon>Teleostei</taxon>
        <taxon>Albuliformes</taxon>
        <taxon>Albulidae</taxon>
        <taxon>Albula</taxon>
    </lineage>
</organism>
<dbReference type="EMBL" id="JAERUA010000013">
    <property type="protein sequence ID" value="KAI1891795.1"/>
    <property type="molecule type" value="Genomic_DNA"/>
</dbReference>
<dbReference type="Proteomes" id="UP000829720">
    <property type="component" value="Unassembled WGS sequence"/>
</dbReference>